<gene>
    <name evidence="2" type="ORF">DFJ43DRAFT_1057802</name>
</gene>
<comment type="caution">
    <text evidence="2">The sequence shown here is derived from an EMBL/GenBank/DDBJ whole genome shotgun (WGS) entry which is preliminary data.</text>
</comment>
<dbReference type="EMBL" id="JANVFO010000009">
    <property type="protein sequence ID" value="KAJ3735488.1"/>
    <property type="molecule type" value="Genomic_DNA"/>
</dbReference>
<protein>
    <submittedName>
        <fullName evidence="2">Uncharacterized protein</fullName>
    </submittedName>
</protein>
<sequence>MVGSLNPSENVVETFHFVSIVVETIFAVIAQNFGRSIRVIPMLPNPMLPRYRMPIGTYKTRKVIFIVFFNSLIPVLFLYFLPFIYHVLHLVHHLSITFPNPLIIRVTFISHTCHPYVAH</sequence>
<evidence type="ECO:0000256" key="1">
    <source>
        <dbReference type="SAM" id="Phobius"/>
    </source>
</evidence>
<organism evidence="2 3">
    <name type="scientific">Lentinula guzmanii</name>
    <dbReference type="NCBI Taxonomy" id="2804957"/>
    <lineage>
        <taxon>Eukaryota</taxon>
        <taxon>Fungi</taxon>
        <taxon>Dikarya</taxon>
        <taxon>Basidiomycota</taxon>
        <taxon>Agaricomycotina</taxon>
        <taxon>Agaricomycetes</taxon>
        <taxon>Agaricomycetidae</taxon>
        <taxon>Agaricales</taxon>
        <taxon>Marasmiineae</taxon>
        <taxon>Omphalotaceae</taxon>
        <taxon>Lentinula</taxon>
    </lineage>
</organism>
<reference evidence="2" key="1">
    <citation type="submission" date="2022-08" db="EMBL/GenBank/DDBJ databases">
        <authorList>
            <consortium name="DOE Joint Genome Institute"/>
            <person name="Min B."/>
            <person name="Sierra-Patev S."/>
            <person name="Naranjo-Ortiz M."/>
            <person name="Looney B."/>
            <person name="Konkel Z."/>
            <person name="Slot J.C."/>
            <person name="Sakamoto Y."/>
            <person name="Steenwyk J.L."/>
            <person name="Rokas A."/>
            <person name="Carro J."/>
            <person name="Camarero S."/>
            <person name="Ferreira P."/>
            <person name="Molpeceres G."/>
            <person name="Ruiz-duenas F.J."/>
            <person name="Serrano A."/>
            <person name="Henrissat B."/>
            <person name="Drula E."/>
            <person name="Hughes K.W."/>
            <person name="Mata J.L."/>
            <person name="Ishikawa N.K."/>
            <person name="Vargas-Isla R."/>
            <person name="Ushijima S."/>
            <person name="Smith C.A."/>
            <person name="Ahrendt S."/>
            <person name="Andreopoulos W."/>
            <person name="He G."/>
            <person name="LaButti K."/>
            <person name="Lipzen A."/>
            <person name="Ng V."/>
            <person name="Riley R."/>
            <person name="Sandor L."/>
            <person name="Barry K."/>
            <person name="Martinez A.T."/>
            <person name="Xiao Y."/>
            <person name="Gibbons J.G."/>
            <person name="Terashima K."/>
            <person name="Hibbett D.S."/>
            <person name="Grigoriev I.V."/>
        </authorList>
    </citation>
    <scope>NUCLEOTIDE SEQUENCE</scope>
    <source>
        <strain evidence="2">ET3784</strain>
    </source>
</reference>
<evidence type="ECO:0000313" key="2">
    <source>
        <dbReference type="EMBL" id="KAJ3735488.1"/>
    </source>
</evidence>
<keyword evidence="3" id="KW-1185">Reference proteome</keyword>
<dbReference type="AlphaFoldDB" id="A0AA38JYX1"/>
<feature type="transmembrane region" description="Helical" evidence="1">
    <location>
        <begin position="15"/>
        <end position="34"/>
    </location>
</feature>
<keyword evidence="1" id="KW-0812">Transmembrane</keyword>
<feature type="transmembrane region" description="Helical" evidence="1">
    <location>
        <begin position="63"/>
        <end position="85"/>
    </location>
</feature>
<name>A0AA38JYX1_9AGAR</name>
<proteinExistence type="predicted"/>
<keyword evidence="1" id="KW-0472">Membrane</keyword>
<dbReference type="Proteomes" id="UP001176059">
    <property type="component" value="Unassembled WGS sequence"/>
</dbReference>
<accession>A0AA38JYX1</accession>
<reference evidence="2" key="2">
    <citation type="journal article" date="2023" name="Proc. Natl. Acad. Sci. U.S.A.">
        <title>A global phylogenomic analysis of the shiitake genus Lentinula.</title>
        <authorList>
            <person name="Sierra-Patev S."/>
            <person name="Min B."/>
            <person name="Naranjo-Ortiz M."/>
            <person name="Looney B."/>
            <person name="Konkel Z."/>
            <person name="Slot J.C."/>
            <person name="Sakamoto Y."/>
            <person name="Steenwyk J.L."/>
            <person name="Rokas A."/>
            <person name="Carro J."/>
            <person name="Camarero S."/>
            <person name="Ferreira P."/>
            <person name="Molpeceres G."/>
            <person name="Ruiz-Duenas F.J."/>
            <person name="Serrano A."/>
            <person name="Henrissat B."/>
            <person name="Drula E."/>
            <person name="Hughes K.W."/>
            <person name="Mata J.L."/>
            <person name="Ishikawa N.K."/>
            <person name="Vargas-Isla R."/>
            <person name="Ushijima S."/>
            <person name="Smith C.A."/>
            <person name="Donoghue J."/>
            <person name="Ahrendt S."/>
            <person name="Andreopoulos W."/>
            <person name="He G."/>
            <person name="LaButti K."/>
            <person name="Lipzen A."/>
            <person name="Ng V."/>
            <person name="Riley R."/>
            <person name="Sandor L."/>
            <person name="Barry K."/>
            <person name="Martinez A.T."/>
            <person name="Xiao Y."/>
            <person name="Gibbons J.G."/>
            <person name="Terashima K."/>
            <person name="Grigoriev I.V."/>
            <person name="Hibbett D."/>
        </authorList>
    </citation>
    <scope>NUCLEOTIDE SEQUENCE</scope>
    <source>
        <strain evidence="2">ET3784</strain>
    </source>
</reference>
<keyword evidence="1" id="KW-1133">Transmembrane helix</keyword>
<evidence type="ECO:0000313" key="3">
    <source>
        <dbReference type="Proteomes" id="UP001176059"/>
    </source>
</evidence>